<accession>A0A4D6MIQ0</accession>
<keyword evidence="1" id="KW-0732">Signal</keyword>
<dbReference type="OrthoDB" id="1436654at2759"/>
<reference evidence="2 3" key="1">
    <citation type="submission" date="2019-04" db="EMBL/GenBank/DDBJ databases">
        <title>An improved genome assembly and genetic linkage map for asparagus bean, Vigna unguiculata ssp. sesquipedialis.</title>
        <authorList>
            <person name="Xia Q."/>
            <person name="Zhang R."/>
            <person name="Dong Y."/>
        </authorList>
    </citation>
    <scope>NUCLEOTIDE SEQUENCE [LARGE SCALE GENOMIC DNA]</scope>
    <source>
        <tissue evidence="2">Leaf</tissue>
    </source>
</reference>
<evidence type="ECO:0000256" key="1">
    <source>
        <dbReference type="SAM" id="SignalP"/>
    </source>
</evidence>
<keyword evidence="3" id="KW-1185">Reference proteome</keyword>
<name>A0A4D6MIQ0_VIGUN</name>
<dbReference type="Proteomes" id="UP000501690">
    <property type="component" value="Linkage Group LG7"/>
</dbReference>
<protein>
    <submittedName>
        <fullName evidence="2">Uncharacterized protein</fullName>
    </submittedName>
</protein>
<dbReference type="Gramene" id="Vigun08g168400.1.v1.2">
    <property type="protein sequence ID" value="Vigun08g168400.1.v1.2"/>
    <property type="gene ID" value="Vigun08g168400.v1.2"/>
</dbReference>
<organism evidence="2 3">
    <name type="scientific">Vigna unguiculata</name>
    <name type="common">Cowpea</name>
    <dbReference type="NCBI Taxonomy" id="3917"/>
    <lineage>
        <taxon>Eukaryota</taxon>
        <taxon>Viridiplantae</taxon>
        <taxon>Streptophyta</taxon>
        <taxon>Embryophyta</taxon>
        <taxon>Tracheophyta</taxon>
        <taxon>Spermatophyta</taxon>
        <taxon>Magnoliopsida</taxon>
        <taxon>eudicotyledons</taxon>
        <taxon>Gunneridae</taxon>
        <taxon>Pentapetalae</taxon>
        <taxon>rosids</taxon>
        <taxon>fabids</taxon>
        <taxon>Fabales</taxon>
        <taxon>Fabaceae</taxon>
        <taxon>Papilionoideae</taxon>
        <taxon>50 kb inversion clade</taxon>
        <taxon>NPAAA clade</taxon>
        <taxon>indigoferoid/millettioid clade</taxon>
        <taxon>Phaseoleae</taxon>
        <taxon>Vigna</taxon>
    </lineage>
</organism>
<dbReference type="AlphaFoldDB" id="A0A4D6MIQ0"/>
<feature type="signal peptide" evidence="1">
    <location>
        <begin position="1"/>
        <end position="28"/>
    </location>
</feature>
<sequence length="188" mass="18216">MASKTNIALPILALLPMLVFISPKVAMAARDFEEGKFVKESNEAGDDLKIPDIRNIGFGGTTGTVGSIPGLDILGFIPGIIGSIPGFNGGVIPGFNGGVIPGIGGGGIPAIGGGGIPAIGGGGIPAIGGGGIPWLSGGGIPGIGGIRGIGGGIYGGGYPGQRGYRGGLRCPYGCCAWAGGYCTSCCTI</sequence>
<feature type="chain" id="PRO_5020040082" evidence="1">
    <location>
        <begin position="29"/>
        <end position="188"/>
    </location>
</feature>
<proteinExistence type="predicted"/>
<gene>
    <name evidence="2" type="ORF">DEO72_LG7g2707</name>
</gene>
<evidence type="ECO:0000313" key="3">
    <source>
        <dbReference type="Proteomes" id="UP000501690"/>
    </source>
</evidence>
<dbReference type="EMBL" id="CP039351">
    <property type="protein sequence ID" value="QCE01410.1"/>
    <property type="molecule type" value="Genomic_DNA"/>
</dbReference>
<evidence type="ECO:0000313" key="2">
    <source>
        <dbReference type="EMBL" id="QCE01410.1"/>
    </source>
</evidence>